<dbReference type="GO" id="GO:0000166">
    <property type="term" value="F:nucleotide binding"/>
    <property type="evidence" value="ECO:0007669"/>
    <property type="project" value="UniProtKB-KW"/>
</dbReference>
<evidence type="ECO:0000313" key="11">
    <source>
        <dbReference type="Proteomes" id="UP001153069"/>
    </source>
</evidence>
<feature type="compositionally biased region" description="Acidic residues" evidence="7">
    <location>
        <begin position="46"/>
        <end position="62"/>
    </location>
</feature>
<dbReference type="AlphaFoldDB" id="A0A9N8HQZ0"/>
<evidence type="ECO:0000256" key="3">
    <source>
        <dbReference type="ARBA" id="ARBA00022741"/>
    </source>
</evidence>
<dbReference type="EMBL" id="CAICTM010001500">
    <property type="protein sequence ID" value="CAB9524168.1"/>
    <property type="molecule type" value="Genomic_DNA"/>
</dbReference>
<feature type="compositionally biased region" description="Basic and acidic residues" evidence="7">
    <location>
        <begin position="871"/>
        <end position="885"/>
    </location>
</feature>
<feature type="region of interest" description="Disordered" evidence="7">
    <location>
        <begin position="862"/>
        <end position="897"/>
    </location>
</feature>
<reference evidence="10" key="1">
    <citation type="submission" date="2020-06" db="EMBL/GenBank/DDBJ databases">
        <authorList>
            <consortium name="Plant Systems Biology data submission"/>
        </authorList>
    </citation>
    <scope>NUCLEOTIDE SEQUENCE</scope>
    <source>
        <strain evidence="10">D6</strain>
    </source>
</reference>
<dbReference type="GO" id="GO:0007168">
    <property type="term" value="P:receptor guanylyl cyclase signaling pathway"/>
    <property type="evidence" value="ECO:0007669"/>
    <property type="project" value="TreeGrafter"/>
</dbReference>
<dbReference type="GO" id="GO:0004383">
    <property type="term" value="F:guanylate cyclase activity"/>
    <property type="evidence" value="ECO:0007669"/>
    <property type="project" value="TreeGrafter"/>
</dbReference>
<dbReference type="GO" id="GO:0005886">
    <property type="term" value="C:plasma membrane"/>
    <property type="evidence" value="ECO:0007669"/>
    <property type="project" value="TreeGrafter"/>
</dbReference>
<dbReference type="PROSITE" id="PS50125">
    <property type="entry name" value="GUANYLATE_CYCLASE_2"/>
    <property type="match status" value="1"/>
</dbReference>
<keyword evidence="6" id="KW-0456">Lyase</keyword>
<protein>
    <submittedName>
        <fullName evidence="10">Receptor-type guanylate cyclase gcy</fullName>
    </submittedName>
</protein>
<dbReference type="PANTHER" id="PTHR11920:SF335">
    <property type="entry name" value="GUANYLATE CYCLASE"/>
    <property type="match status" value="1"/>
</dbReference>
<evidence type="ECO:0000256" key="5">
    <source>
        <dbReference type="ARBA" id="ARBA00023136"/>
    </source>
</evidence>
<sequence>MFPKSNSQAKLYANTSNSTEDDDSTPRLQEHKMKELYNDNSNQADLENDSMSDHGEDDELDETGTHENLQDAAARETRESLAREETRAVSCLRWVVLLVLLATAASVSVITFFYSRRVEEEQFLAEFASVAAMTLRSFVEAVEHKMGAMDTMATGITSYALASGETFPNVTVPDYEIKGASIRTQTDSIYSFWLPLVTDETRAGYEAYCWPRQQHFLKSYMQEEGLRQYQDAMFNISRPETRSAETKAEDATAKEEQRMEQQQQQQKHDHGDGSKHTHGDDGSRRDLHVAPPPIHETLHERIWGLTHYGNGSYDEPEGSGPFLPTWQFSPVIPMPGLYNYNFLAYTDLAPVMRQTIYTGRAGLSYLQTNHTGSNTERLIQIFMTLNQYRHTGEDYTAKLDPLTQVTYPVFDTFHPQTKKVAGMLTTTIFWRLLFANILPASVNGVVCVLSNTLGDAITYRIDGRNATLLGVGDLHDPKYSHMGVTRDIADYMRERATPESSSYTIVPLDTSYTSYRIQVYPSQALEDAYITDEPILYATVVACVFFFTSAVFLLYDWLVERRQRKVMDKAVKSTAVVTSLFPAAVHERLFAEDTKSEELSKEINTWRAASADMSLNGGQPTVAALMSSVTSSRGRGAPTAEQLVMPPRNKKSKPIADKFPDTTVLFADLAGFTQWSSSREPEHVFILLETLYGAFDKVALRREVFKVETIGDCYMAVTGLPNPQPDHAVRMVKFARDCMNRMVRALEDLQMQLGPDTRDLAMRVGLHSGPVTAGVLRGDKGRFQLFGDTVNTASRMESNGVKGRIHCSEATAKLLPDRWLKVRPEKVVAKGKGEMTTYFVDIGNGARSSVASERFNVEDGPFINGALTPQDGDHTDRNDLTERNMDGSSYTFDTSNRRSSLDFNSKRISGDGSSAPLPIINQESDEILHDYGQDLSGDDDILAKKGGHQRERRLSLTVKTSSGRKLNVTNEVEV</sequence>
<comment type="subcellular location">
    <subcellularLocation>
        <location evidence="1">Membrane</location>
    </subcellularLocation>
</comment>
<feature type="compositionally biased region" description="Basic and acidic residues" evidence="7">
    <location>
        <begin position="24"/>
        <end position="37"/>
    </location>
</feature>
<feature type="transmembrane region" description="Helical" evidence="8">
    <location>
        <begin position="91"/>
        <end position="114"/>
    </location>
</feature>
<evidence type="ECO:0000256" key="1">
    <source>
        <dbReference type="ARBA" id="ARBA00004370"/>
    </source>
</evidence>
<feature type="transmembrane region" description="Helical" evidence="8">
    <location>
        <begin position="535"/>
        <end position="559"/>
    </location>
</feature>
<feature type="region of interest" description="Disordered" evidence="7">
    <location>
        <begin position="1"/>
        <end position="73"/>
    </location>
</feature>
<accession>A0A9N8HQZ0</accession>
<dbReference type="Proteomes" id="UP001153069">
    <property type="component" value="Unassembled WGS sequence"/>
</dbReference>
<dbReference type="InterPro" id="IPR001054">
    <property type="entry name" value="A/G_cyclase"/>
</dbReference>
<evidence type="ECO:0000256" key="8">
    <source>
        <dbReference type="SAM" id="Phobius"/>
    </source>
</evidence>
<dbReference type="InterPro" id="IPR050401">
    <property type="entry name" value="Cyclic_nucleotide_synthase"/>
</dbReference>
<evidence type="ECO:0000256" key="7">
    <source>
        <dbReference type="SAM" id="MobiDB-lite"/>
    </source>
</evidence>
<feature type="compositionally biased region" description="Basic and acidic residues" evidence="7">
    <location>
        <begin position="63"/>
        <end position="73"/>
    </location>
</feature>
<proteinExistence type="predicted"/>
<dbReference type="CDD" id="cd07302">
    <property type="entry name" value="CHD"/>
    <property type="match status" value="1"/>
</dbReference>
<feature type="compositionally biased region" description="Polar residues" evidence="7">
    <location>
        <begin position="1"/>
        <end position="18"/>
    </location>
</feature>
<keyword evidence="3" id="KW-0547">Nucleotide-binding</keyword>
<evidence type="ECO:0000313" key="10">
    <source>
        <dbReference type="EMBL" id="CAB9524168.1"/>
    </source>
</evidence>
<gene>
    <name evidence="10" type="ORF">SEMRO_1502_G278000.1</name>
</gene>
<evidence type="ECO:0000256" key="6">
    <source>
        <dbReference type="ARBA" id="ARBA00023239"/>
    </source>
</evidence>
<keyword evidence="11" id="KW-1185">Reference proteome</keyword>
<feature type="compositionally biased region" description="Basic and acidic residues" evidence="7">
    <location>
        <begin position="266"/>
        <end position="288"/>
    </location>
</feature>
<feature type="region of interest" description="Disordered" evidence="7">
    <location>
        <begin position="937"/>
        <end position="958"/>
    </location>
</feature>
<feature type="region of interest" description="Disordered" evidence="7">
    <location>
        <begin position="237"/>
        <end position="290"/>
    </location>
</feature>
<dbReference type="SUPFAM" id="SSF55073">
    <property type="entry name" value="Nucleotide cyclase"/>
    <property type="match status" value="1"/>
</dbReference>
<keyword evidence="4 8" id="KW-1133">Transmembrane helix</keyword>
<keyword evidence="2 8" id="KW-0812">Transmembrane</keyword>
<name>A0A9N8HQZ0_9STRA</name>
<comment type="caution">
    <text evidence="10">The sequence shown here is derived from an EMBL/GenBank/DDBJ whole genome shotgun (WGS) entry which is preliminary data.</text>
</comment>
<keyword evidence="5 8" id="KW-0472">Membrane</keyword>
<dbReference type="InterPro" id="IPR029787">
    <property type="entry name" value="Nucleotide_cyclase"/>
</dbReference>
<dbReference type="GO" id="GO:0004016">
    <property type="term" value="F:adenylate cyclase activity"/>
    <property type="evidence" value="ECO:0007669"/>
    <property type="project" value="TreeGrafter"/>
</dbReference>
<evidence type="ECO:0000256" key="2">
    <source>
        <dbReference type="ARBA" id="ARBA00022692"/>
    </source>
</evidence>
<feature type="domain" description="Guanylate cyclase" evidence="9">
    <location>
        <begin position="663"/>
        <end position="797"/>
    </location>
</feature>
<dbReference type="GO" id="GO:0001653">
    <property type="term" value="F:peptide receptor activity"/>
    <property type="evidence" value="ECO:0007669"/>
    <property type="project" value="TreeGrafter"/>
</dbReference>
<organism evidence="10 11">
    <name type="scientific">Seminavis robusta</name>
    <dbReference type="NCBI Taxonomy" id="568900"/>
    <lineage>
        <taxon>Eukaryota</taxon>
        <taxon>Sar</taxon>
        <taxon>Stramenopiles</taxon>
        <taxon>Ochrophyta</taxon>
        <taxon>Bacillariophyta</taxon>
        <taxon>Bacillariophyceae</taxon>
        <taxon>Bacillariophycidae</taxon>
        <taxon>Naviculales</taxon>
        <taxon>Naviculaceae</taxon>
        <taxon>Seminavis</taxon>
    </lineage>
</organism>
<dbReference type="Gene3D" id="3.30.70.1230">
    <property type="entry name" value="Nucleotide cyclase"/>
    <property type="match status" value="1"/>
</dbReference>
<keyword evidence="10" id="KW-0675">Receptor</keyword>
<feature type="compositionally biased region" description="Basic and acidic residues" evidence="7">
    <location>
        <begin position="239"/>
        <end position="259"/>
    </location>
</feature>
<evidence type="ECO:0000259" key="9">
    <source>
        <dbReference type="PROSITE" id="PS50125"/>
    </source>
</evidence>
<dbReference type="GO" id="GO:0035556">
    <property type="term" value="P:intracellular signal transduction"/>
    <property type="evidence" value="ECO:0007669"/>
    <property type="project" value="InterPro"/>
</dbReference>
<dbReference type="SMART" id="SM00044">
    <property type="entry name" value="CYCc"/>
    <property type="match status" value="1"/>
</dbReference>
<dbReference type="PANTHER" id="PTHR11920">
    <property type="entry name" value="GUANYLYL CYCLASE"/>
    <property type="match status" value="1"/>
</dbReference>
<dbReference type="Pfam" id="PF00211">
    <property type="entry name" value="Guanylate_cyc"/>
    <property type="match status" value="1"/>
</dbReference>
<evidence type="ECO:0000256" key="4">
    <source>
        <dbReference type="ARBA" id="ARBA00022989"/>
    </source>
</evidence>